<dbReference type="Proteomes" id="UP000636264">
    <property type="component" value="Unassembled WGS sequence"/>
</dbReference>
<dbReference type="InterPro" id="IPR017208">
    <property type="entry name" value="UCP037442_abhydr"/>
</dbReference>
<evidence type="ECO:0000259" key="1">
    <source>
        <dbReference type="Pfam" id="PF12146"/>
    </source>
</evidence>
<dbReference type="GO" id="GO:0016787">
    <property type="term" value="F:hydrolase activity"/>
    <property type="evidence" value="ECO:0007669"/>
    <property type="project" value="UniProtKB-KW"/>
</dbReference>
<name>A0A916RQC8_9HYPH</name>
<dbReference type="Pfam" id="PF12146">
    <property type="entry name" value="Hydrolase_4"/>
    <property type="match status" value="1"/>
</dbReference>
<sequence>MLAGTQVTQTQPGTSQAVEIVCADGVRLGGDFWPAQGNPKGSVIVNPATGVLARYYHRYARYLTEHGYDVLTYDYRGIGASRPASLRGCGYRWRDWGMLDFNAAVKWMKARSPDAKLQVVGHSIGGFLPGFAAEAATLHRILAVGAQYAYWPDYAPDKRLGMFFRWHILMPALTAICGYFPGRRLGWLEDLPAGVANEWSFRKARMEMNYPANERSEVLAHFAAVEADILSITTDVDEYATVPAVSRGLRYYTSSNRTLVRLGSDDLPDGPRGHFALFHANHTQDFWARTLQWLDDGTNPWPERVVSQAPAHGRGGF</sequence>
<accession>A0A916RQC8</accession>
<dbReference type="InterPro" id="IPR029058">
    <property type="entry name" value="AB_hydrolase_fold"/>
</dbReference>
<comment type="caution">
    <text evidence="2">The sequence shown here is derived from an EMBL/GenBank/DDBJ whole genome shotgun (WGS) entry which is preliminary data.</text>
</comment>
<keyword evidence="2" id="KW-0378">Hydrolase</keyword>
<feature type="domain" description="Serine aminopeptidase S33" evidence="1">
    <location>
        <begin position="38"/>
        <end position="128"/>
    </location>
</feature>
<dbReference type="SUPFAM" id="SSF53474">
    <property type="entry name" value="alpha/beta-Hydrolases"/>
    <property type="match status" value="1"/>
</dbReference>
<dbReference type="InterPro" id="IPR022742">
    <property type="entry name" value="Hydrolase_4"/>
</dbReference>
<evidence type="ECO:0000313" key="3">
    <source>
        <dbReference type="Proteomes" id="UP000636264"/>
    </source>
</evidence>
<dbReference type="EMBL" id="BMIF01000005">
    <property type="protein sequence ID" value="GGA65196.1"/>
    <property type="molecule type" value="Genomic_DNA"/>
</dbReference>
<dbReference type="PIRSF" id="PIRSF037442">
    <property type="entry name" value="UCP037442_abhydr"/>
    <property type="match status" value="1"/>
</dbReference>
<reference evidence="2" key="1">
    <citation type="journal article" date="2014" name="Int. J. Syst. Evol. Microbiol.">
        <title>Complete genome sequence of Corynebacterium casei LMG S-19264T (=DSM 44701T), isolated from a smear-ripened cheese.</title>
        <authorList>
            <consortium name="US DOE Joint Genome Institute (JGI-PGF)"/>
            <person name="Walter F."/>
            <person name="Albersmeier A."/>
            <person name="Kalinowski J."/>
            <person name="Ruckert C."/>
        </authorList>
    </citation>
    <scope>NUCLEOTIDE SEQUENCE</scope>
    <source>
        <strain evidence="2">CGMCC 1.15320</strain>
    </source>
</reference>
<organism evidence="2 3">
    <name type="scientific">Nitratireductor aestuarii</name>
    <dbReference type="NCBI Taxonomy" id="1735103"/>
    <lineage>
        <taxon>Bacteria</taxon>
        <taxon>Pseudomonadati</taxon>
        <taxon>Pseudomonadota</taxon>
        <taxon>Alphaproteobacteria</taxon>
        <taxon>Hyphomicrobiales</taxon>
        <taxon>Phyllobacteriaceae</taxon>
        <taxon>Nitratireductor</taxon>
    </lineage>
</organism>
<keyword evidence="3" id="KW-1185">Reference proteome</keyword>
<reference evidence="2" key="2">
    <citation type="submission" date="2020-09" db="EMBL/GenBank/DDBJ databases">
        <authorList>
            <person name="Sun Q."/>
            <person name="Zhou Y."/>
        </authorList>
    </citation>
    <scope>NUCLEOTIDE SEQUENCE</scope>
    <source>
        <strain evidence="2">CGMCC 1.15320</strain>
    </source>
</reference>
<dbReference type="AlphaFoldDB" id="A0A916RQC8"/>
<dbReference type="Gene3D" id="3.40.50.1820">
    <property type="entry name" value="alpha/beta hydrolase"/>
    <property type="match status" value="1"/>
</dbReference>
<gene>
    <name evidence="2" type="ORF">GCM10011385_18700</name>
</gene>
<proteinExistence type="predicted"/>
<protein>
    <submittedName>
        <fullName evidence="2">Alpha/beta hydrolase</fullName>
    </submittedName>
</protein>
<evidence type="ECO:0000313" key="2">
    <source>
        <dbReference type="EMBL" id="GGA65196.1"/>
    </source>
</evidence>